<dbReference type="AlphaFoldDB" id="A0A7Y3RL93"/>
<dbReference type="Gene3D" id="2.40.160.10">
    <property type="entry name" value="Porin"/>
    <property type="match status" value="1"/>
</dbReference>
<reference evidence="3 4" key="1">
    <citation type="submission" date="2020-05" db="EMBL/GenBank/DDBJ databases">
        <title>Parvularcula mediterraneae sp. nov., isolated from polypropylene straw from shallow seawater of the seashore of Laganas in Zakynthos island, Greece.</title>
        <authorList>
            <person name="Szabo I."/>
            <person name="Al-Omari J."/>
            <person name="Rado J."/>
            <person name="Szerdahelyi G.S."/>
        </authorList>
    </citation>
    <scope>NUCLEOTIDE SEQUENCE [LARGE SCALE GENOMIC DNA]</scope>
    <source>
        <strain evidence="3 4">ZS-1/3</strain>
    </source>
</reference>
<evidence type="ECO:0000313" key="3">
    <source>
        <dbReference type="EMBL" id="NNU15660.1"/>
    </source>
</evidence>
<evidence type="ECO:0000256" key="1">
    <source>
        <dbReference type="SAM" id="SignalP"/>
    </source>
</evidence>
<dbReference type="Pfam" id="PF13609">
    <property type="entry name" value="Porin_4"/>
    <property type="match status" value="1"/>
</dbReference>
<protein>
    <submittedName>
        <fullName evidence="3">Porin</fullName>
    </submittedName>
</protein>
<dbReference type="InterPro" id="IPR033900">
    <property type="entry name" value="Gram_neg_porin_domain"/>
</dbReference>
<dbReference type="GO" id="GO:0015288">
    <property type="term" value="F:porin activity"/>
    <property type="evidence" value="ECO:0007669"/>
    <property type="project" value="InterPro"/>
</dbReference>
<dbReference type="RefSeq" id="WP_173197286.1">
    <property type="nucleotide sequence ID" value="NZ_JABFCX010000002.1"/>
</dbReference>
<evidence type="ECO:0000259" key="2">
    <source>
        <dbReference type="Pfam" id="PF13609"/>
    </source>
</evidence>
<dbReference type="GO" id="GO:0016020">
    <property type="term" value="C:membrane"/>
    <property type="evidence" value="ECO:0007669"/>
    <property type="project" value="InterPro"/>
</dbReference>
<feature type="signal peptide" evidence="1">
    <location>
        <begin position="1"/>
        <end position="18"/>
    </location>
</feature>
<sequence>MRALLLSAAVLAASTAWAQDDPVVVEGDVVLTAGATDDDVETDLDARITVTGTTQPLPGLELGASTGVRIDSDRSFRFPTAGRYTSITAGGVRGFGGESSDVYLDRAYLFARGGFGSVSVGAQEGVASRLSVTSPNIFRALGVNDWRADPTGLNDVNTVNDFSGSAPKITYMPPSGFLGGVIGNVQMGVSYSPTLGTCEGNDCAPVDGLGLDANGNMVLEDQRFRDVSEAAVYYQNGFSIGSDRLILGLGASFVQAQEEQASSFSTDDFLEDYKALALGLNLAYGDITIGGSVKTTNAGLDEQSNGPSDYLAFDAGITYTAGDWRMMLGYAQADAERDTSLLIGPQQGINVPFALDRKTQTAQAGLAYVLGKGITLGAAAQFVDSDKPDMLGGDEDTAAVMIESSIRF</sequence>
<comment type="caution">
    <text evidence="3">The sequence shown here is derived from an EMBL/GenBank/DDBJ whole genome shotgun (WGS) entry which is preliminary data.</text>
</comment>
<accession>A0A7Y3RL93</accession>
<dbReference type="EMBL" id="JABFCX010000002">
    <property type="protein sequence ID" value="NNU15660.1"/>
    <property type="molecule type" value="Genomic_DNA"/>
</dbReference>
<keyword evidence="1" id="KW-0732">Signal</keyword>
<evidence type="ECO:0000313" key="4">
    <source>
        <dbReference type="Proteomes" id="UP000536835"/>
    </source>
</evidence>
<organism evidence="3 4">
    <name type="scientific">Parvularcula mediterranea</name>
    <dbReference type="NCBI Taxonomy" id="2732508"/>
    <lineage>
        <taxon>Bacteria</taxon>
        <taxon>Pseudomonadati</taxon>
        <taxon>Pseudomonadota</taxon>
        <taxon>Alphaproteobacteria</taxon>
        <taxon>Parvularculales</taxon>
        <taxon>Parvularculaceae</taxon>
        <taxon>Parvularcula</taxon>
    </lineage>
</organism>
<gene>
    <name evidence="3" type="ORF">HK107_04930</name>
</gene>
<dbReference type="InterPro" id="IPR023614">
    <property type="entry name" value="Porin_dom_sf"/>
</dbReference>
<feature type="domain" description="Porin" evidence="2">
    <location>
        <begin position="7"/>
        <end position="387"/>
    </location>
</feature>
<dbReference type="SUPFAM" id="SSF56935">
    <property type="entry name" value="Porins"/>
    <property type="match status" value="1"/>
</dbReference>
<name>A0A7Y3RL93_9PROT</name>
<feature type="chain" id="PRO_5031436171" evidence="1">
    <location>
        <begin position="19"/>
        <end position="408"/>
    </location>
</feature>
<proteinExistence type="predicted"/>
<dbReference type="Proteomes" id="UP000536835">
    <property type="component" value="Unassembled WGS sequence"/>
</dbReference>
<keyword evidence="4" id="KW-1185">Reference proteome</keyword>